<comment type="caution">
    <text evidence="1">The sequence shown here is derived from an EMBL/GenBank/DDBJ whole genome shotgun (WGS) entry which is preliminary data.</text>
</comment>
<sequence length="80" mass="9030">MSEFSHNIVFNSATCWDFIGSAASQRPFPPITRHKSRQSAISTNHAPRVMPISYFHQSRTTMYRASTSPTLSSTNELPTR</sequence>
<dbReference type="Proteomes" id="UP001417504">
    <property type="component" value="Unassembled WGS sequence"/>
</dbReference>
<proteinExistence type="predicted"/>
<dbReference type="EMBL" id="JBBNAE010000003">
    <property type="protein sequence ID" value="KAK9137494.1"/>
    <property type="molecule type" value="Genomic_DNA"/>
</dbReference>
<accession>A0AAP0JPH4</accession>
<keyword evidence="2" id="KW-1185">Reference proteome</keyword>
<protein>
    <submittedName>
        <fullName evidence="1">Uncharacterized protein</fullName>
    </submittedName>
</protein>
<evidence type="ECO:0000313" key="2">
    <source>
        <dbReference type="Proteomes" id="UP001417504"/>
    </source>
</evidence>
<dbReference type="AlphaFoldDB" id="A0AAP0JPH4"/>
<name>A0AAP0JPH4_9MAGN</name>
<gene>
    <name evidence="1" type="ORF">Sjap_008088</name>
</gene>
<evidence type="ECO:0000313" key="1">
    <source>
        <dbReference type="EMBL" id="KAK9137494.1"/>
    </source>
</evidence>
<reference evidence="1 2" key="1">
    <citation type="submission" date="2024-01" db="EMBL/GenBank/DDBJ databases">
        <title>Genome assemblies of Stephania.</title>
        <authorList>
            <person name="Yang L."/>
        </authorList>
    </citation>
    <scope>NUCLEOTIDE SEQUENCE [LARGE SCALE GENOMIC DNA]</scope>
    <source>
        <strain evidence="1">QJT</strain>
        <tissue evidence="1">Leaf</tissue>
    </source>
</reference>
<organism evidence="1 2">
    <name type="scientific">Stephania japonica</name>
    <dbReference type="NCBI Taxonomy" id="461633"/>
    <lineage>
        <taxon>Eukaryota</taxon>
        <taxon>Viridiplantae</taxon>
        <taxon>Streptophyta</taxon>
        <taxon>Embryophyta</taxon>
        <taxon>Tracheophyta</taxon>
        <taxon>Spermatophyta</taxon>
        <taxon>Magnoliopsida</taxon>
        <taxon>Ranunculales</taxon>
        <taxon>Menispermaceae</taxon>
        <taxon>Menispermoideae</taxon>
        <taxon>Cissampelideae</taxon>
        <taxon>Stephania</taxon>
    </lineage>
</organism>